<dbReference type="Proteomes" id="UP000192284">
    <property type="component" value="Unassembled WGS sequence"/>
</dbReference>
<evidence type="ECO:0000313" key="7">
    <source>
        <dbReference type="Proteomes" id="UP000192284"/>
    </source>
</evidence>
<dbReference type="InterPro" id="IPR009057">
    <property type="entry name" value="Homeodomain-like_sf"/>
</dbReference>
<keyword evidence="1" id="KW-0805">Transcription regulation</keyword>
<dbReference type="PANTHER" id="PTHR30055">
    <property type="entry name" value="HTH-TYPE TRANSCRIPTIONAL REGULATOR RUTR"/>
    <property type="match status" value="1"/>
</dbReference>
<keyword evidence="7" id="KW-1185">Reference proteome</keyword>
<evidence type="ECO:0000256" key="1">
    <source>
        <dbReference type="ARBA" id="ARBA00023015"/>
    </source>
</evidence>
<proteinExistence type="predicted"/>
<keyword evidence="3" id="KW-0804">Transcription</keyword>
<dbReference type="SUPFAM" id="SSF46689">
    <property type="entry name" value="Homeodomain-like"/>
    <property type="match status" value="1"/>
</dbReference>
<dbReference type="InterPro" id="IPR001647">
    <property type="entry name" value="HTH_TetR"/>
</dbReference>
<dbReference type="OrthoDB" id="5242390at2"/>
<dbReference type="InterPro" id="IPR050109">
    <property type="entry name" value="HTH-type_TetR-like_transc_reg"/>
</dbReference>
<accession>A0A1W9ZLI4</accession>
<evidence type="ECO:0000313" key="6">
    <source>
        <dbReference type="EMBL" id="ORA17639.1"/>
    </source>
</evidence>
<dbReference type="PROSITE" id="PS50977">
    <property type="entry name" value="HTH_TETR_2"/>
    <property type="match status" value="1"/>
</dbReference>
<evidence type="ECO:0000256" key="4">
    <source>
        <dbReference type="PROSITE-ProRule" id="PRU00335"/>
    </source>
</evidence>
<evidence type="ECO:0000259" key="5">
    <source>
        <dbReference type="PROSITE" id="PS50977"/>
    </source>
</evidence>
<comment type="caution">
    <text evidence="6">The sequence shown here is derived from an EMBL/GenBank/DDBJ whole genome shotgun (WGS) entry which is preliminary data.</text>
</comment>
<protein>
    <recommendedName>
        <fullName evidence="5">HTH tetR-type domain-containing protein</fullName>
    </recommendedName>
</protein>
<evidence type="ECO:0000256" key="2">
    <source>
        <dbReference type="ARBA" id="ARBA00023125"/>
    </source>
</evidence>
<dbReference type="Pfam" id="PF00440">
    <property type="entry name" value="TetR_N"/>
    <property type="match status" value="1"/>
</dbReference>
<dbReference type="GO" id="GO:0003700">
    <property type="term" value="F:DNA-binding transcription factor activity"/>
    <property type="evidence" value="ECO:0007669"/>
    <property type="project" value="TreeGrafter"/>
</dbReference>
<dbReference type="EMBL" id="MVHE01000038">
    <property type="protein sequence ID" value="ORA17639.1"/>
    <property type="molecule type" value="Genomic_DNA"/>
</dbReference>
<dbReference type="PROSITE" id="PS01081">
    <property type="entry name" value="HTH_TETR_1"/>
    <property type="match status" value="1"/>
</dbReference>
<sequence>MAPRSSATARKAPVQQRSRETVRRILDAATRVLKERGYEGFSTNRIALAAGISPGSLYQYFANKDAILNAMVAEYTEQLLHRVSSNLGKHVYYDAAGLVSAAVATQVDAMLEQPEMLHVIAGQMPGTTGAELLKPIEGLIGEIIRGYTLASGDRPSDMDVEAASWIMIQLLGTTIRYVLDKPPIAKDVFIKEMTRIAQCHPMGKARALAAS</sequence>
<dbReference type="InterPro" id="IPR023772">
    <property type="entry name" value="DNA-bd_HTH_TetR-type_CS"/>
</dbReference>
<reference evidence="6 7" key="1">
    <citation type="submission" date="2017-02" db="EMBL/GenBank/DDBJ databases">
        <title>The new phylogeny of genus Mycobacterium.</title>
        <authorList>
            <person name="Tortoli E."/>
            <person name="Trovato A."/>
            <person name="Cirillo D.M."/>
        </authorList>
    </citation>
    <scope>NUCLEOTIDE SEQUENCE [LARGE SCALE GENOMIC DNA]</scope>
    <source>
        <strain evidence="6 7">DSM 45057</strain>
    </source>
</reference>
<dbReference type="PANTHER" id="PTHR30055:SF234">
    <property type="entry name" value="HTH-TYPE TRANSCRIPTIONAL REGULATOR BETI"/>
    <property type="match status" value="1"/>
</dbReference>
<evidence type="ECO:0000256" key="3">
    <source>
        <dbReference type="ARBA" id="ARBA00023163"/>
    </source>
</evidence>
<dbReference type="GO" id="GO:0000976">
    <property type="term" value="F:transcription cis-regulatory region binding"/>
    <property type="evidence" value="ECO:0007669"/>
    <property type="project" value="TreeGrafter"/>
</dbReference>
<keyword evidence="2 4" id="KW-0238">DNA-binding</keyword>
<feature type="DNA-binding region" description="H-T-H motif" evidence="4">
    <location>
        <begin position="42"/>
        <end position="61"/>
    </location>
</feature>
<name>A0A1W9ZLI4_MYCAN</name>
<dbReference type="PRINTS" id="PR00455">
    <property type="entry name" value="HTHTETR"/>
</dbReference>
<organism evidence="6 7">
    <name type="scientific">Mycobacterium angelicum</name>
    <dbReference type="NCBI Taxonomy" id="470074"/>
    <lineage>
        <taxon>Bacteria</taxon>
        <taxon>Bacillati</taxon>
        <taxon>Actinomycetota</taxon>
        <taxon>Actinomycetes</taxon>
        <taxon>Mycobacteriales</taxon>
        <taxon>Mycobacteriaceae</taxon>
        <taxon>Mycobacterium</taxon>
    </lineage>
</organism>
<dbReference type="AlphaFoldDB" id="A0A1W9ZLI4"/>
<feature type="domain" description="HTH tetR-type" evidence="5">
    <location>
        <begin position="19"/>
        <end position="79"/>
    </location>
</feature>
<gene>
    <name evidence="6" type="ORF">BST12_19430</name>
</gene>
<dbReference type="Gene3D" id="1.10.357.10">
    <property type="entry name" value="Tetracycline Repressor, domain 2"/>
    <property type="match status" value="1"/>
</dbReference>